<reference evidence="1 2" key="1">
    <citation type="submission" date="2015-02" db="EMBL/GenBank/DDBJ databases">
        <authorList>
            <person name="Slaby B."/>
            <person name="Hentschel U."/>
        </authorList>
    </citation>
    <scope>NUCLEOTIDE SEQUENCE [LARGE SCALE GENOMIC DNA]</scope>
    <source>
        <strain evidence="1">15L</strain>
    </source>
</reference>
<sequence>MVQSLIKILGKSFSQDIFLKELQEVIIKTSLIKVLVVTLLVVVHAAKLTMDLSGDRKAVVSLHCFNFLLYIPSAQV</sequence>
<reference evidence="1 2" key="2">
    <citation type="submission" date="2015-05" db="EMBL/GenBank/DDBJ databases">
        <title>Lifestyle Evolution in Cyanobacterial Symbionts of Sponges.</title>
        <authorList>
            <person name="Burgsdorf I."/>
            <person name="Slaby B.M."/>
            <person name="Handley K.M."/>
            <person name="Haber M."/>
            <person name="Blom J."/>
            <person name="Marshall C.W."/>
            <person name="Gilbert J.A."/>
            <person name="Hentschel U."/>
            <person name="Steindler L."/>
        </authorList>
    </citation>
    <scope>NUCLEOTIDE SEQUENCE [LARGE SCALE GENOMIC DNA]</scope>
    <source>
        <strain evidence="1">15L</strain>
    </source>
</reference>
<evidence type="ECO:0000313" key="1">
    <source>
        <dbReference type="EMBL" id="KKZ11198.1"/>
    </source>
</evidence>
<proteinExistence type="predicted"/>
<dbReference type="EMBL" id="JYFQ01000150">
    <property type="protein sequence ID" value="KKZ11198.1"/>
    <property type="molecule type" value="Genomic_DNA"/>
</dbReference>
<name>A0A0G8AT47_9SYNE</name>
<accession>A0A0G8AT47</accession>
<evidence type="ECO:0000313" key="2">
    <source>
        <dbReference type="Proteomes" id="UP000035037"/>
    </source>
</evidence>
<gene>
    <name evidence="1" type="ORF">TQ37_07665</name>
</gene>
<dbReference type="AlphaFoldDB" id="A0A0G8AT47"/>
<dbReference type="Proteomes" id="UP000035037">
    <property type="component" value="Unassembled WGS sequence"/>
</dbReference>
<organism evidence="1 2">
    <name type="scientific">Candidatus Synechococcus spongiarum 15L</name>
    <dbReference type="NCBI Taxonomy" id="1608419"/>
    <lineage>
        <taxon>Bacteria</taxon>
        <taxon>Bacillati</taxon>
        <taxon>Cyanobacteriota</taxon>
        <taxon>Cyanophyceae</taxon>
        <taxon>Synechococcales</taxon>
        <taxon>Synechococcaceae</taxon>
        <taxon>Synechococcus</taxon>
    </lineage>
</organism>
<protein>
    <submittedName>
        <fullName evidence="1">Uncharacterized protein</fullName>
    </submittedName>
</protein>
<comment type="caution">
    <text evidence="1">The sequence shown here is derived from an EMBL/GenBank/DDBJ whole genome shotgun (WGS) entry which is preliminary data.</text>
</comment>